<dbReference type="Proteomes" id="UP000199423">
    <property type="component" value="Unassembled WGS sequence"/>
</dbReference>
<dbReference type="InterPro" id="IPR019795">
    <property type="entry name" value="Globin_bac-like_CS"/>
</dbReference>
<keyword evidence="2" id="KW-0813">Transport</keyword>
<evidence type="ECO:0000256" key="1">
    <source>
        <dbReference type="ARBA" id="ARBA00001971"/>
    </source>
</evidence>
<reference evidence="8" key="1">
    <citation type="submission" date="2016-10" db="EMBL/GenBank/DDBJ databases">
        <authorList>
            <person name="Varghese N."/>
            <person name="Submissions S."/>
        </authorList>
    </citation>
    <scope>NUCLEOTIDE SEQUENCE [LARGE SCALE GENOMIC DNA]</scope>
    <source>
        <strain evidence="8">DSM 1565</strain>
    </source>
</reference>
<dbReference type="InterPro" id="IPR044203">
    <property type="entry name" value="GlbO/GLB3-like"/>
</dbReference>
<dbReference type="GO" id="GO:0020037">
    <property type="term" value="F:heme binding"/>
    <property type="evidence" value="ECO:0007669"/>
    <property type="project" value="InterPro"/>
</dbReference>
<keyword evidence="4" id="KW-0479">Metal-binding</keyword>
<keyword evidence="3" id="KW-0349">Heme</keyword>
<sequence>MVVSLYERMGGASRVQMLVDTFYDIVETEPEGEILHLLHLRGHGVAHSRIEQFNFLSGFLGGPKLYVEKYGHSDVREMHRHVEIGTAEKDAWLLCMSKAIDRVGIAPDIGATLMKHFRAVANALENQNSTMTRMR</sequence>
<name>A0A1I7N5C8_9HYPH</name>
<dbReference type="InterPro" id="IPR009050">
    <property type="entry name" value="Globin-like_sf"/>
</dbReference>
<dbReference type="GO" id="GO:0046872">
    <property type="term" value="F:metal ion binding"/>
    <property type="evidence" value="ECO:0007669"/>
    <property type="project" value="UniProtKB-KW"/>
</dbReference>
<evidence type="ECO:0000256" key="5">
    <source>
        <dbReference type="ARBA" id="ARBA00023004"/>
    </source>
</evidence>
<evidence type="ECO:0000256" key="4">
    <source>
        <dbReference type="ARBA" id="ARBA00022723"/>
    </source>
</evidence>
<dbReference type="Pfam" id="PF01152">
    <property type="entry name" value="Bac_globin"/>
    <property type="match status" value="1"/>
</dbReference>
<dbReference type="EMBL" id="FPCH01000001">
    <property type="protein sequence ID" value="SFV29850.1"/>
    <property type="molecule type" value="Genomic_DNA"/>
</dbReference>
<dbReference type="Gene3D" id="1.10.490.10">
    <property type="entry name" value="Globins"/>
    <property type="match status" value="1"/>
</dbReference>
<dbReference type="AlphaFoldDB" id="A0A1I7N5C8"/>
<dbReference type="InterPro" id="IPR001486">
    <property type="entry name" value="Hemoglobin_trunc"/>
</dbReference>
<dbReference type="GO" id="GO:0019825">
    <property type="term" value="F:oxygen binding"/>
    <property type="evidence" value="ECO:0007669"/>
    <property type="project" value="InterPro"/>
</dbReference>
<keyword evidence="8" id="KW-1185">Reference proteome</keyword>
<dbReference type="SUPFAM" id="SSF46458">
    <property type="entry name" value="Globin-like"/>
    <property type="match status" value="1"/>
</dbReference>
<dbReference type="PROSITE" id="PS01213">
    <property type="entry name" value="GLOBIN_FAM_2"/>
    <property type="match status" value="1"/>
</dbReference>
<dbReference type="PANTHER" id="PTHR47366:SF1">
    <property type="entry name" value="TWO-ON-TWO HEMOGLOBIN-3"/>
    <property type="match status" value="1"/>
</dbReference>
<evidence type="ECO:0000256" key="2">
    <source>
        <dbReference type="ARBA" id="ARBA00022448"/>
    </source>
</evidence>
<evidence type="ECO:0000256" key="3">
    <source>
        <dbReference type="ARBA" id="ARBA00022617"/>
    </source>
</evidence>
<proteinExistence type="inferred from homology"/>
<dbReference type="GO" id="GO:0005344">
    <property type="term" value="F:oxygen carrier activity"/>
    <property type="evidence" value="ECO:0007669"/>
    <property type="project" value="InterPro"/>
</dbReference>
<gene>
    <name evidence="7" type="ORF">SAMN04488557_1349</name>
</gene>
<evidence type="ECO:0000313" key="8">
    <source>
        <dbReference type="Proteomes" id="UP000199423"/>
    </source>
</evidence>
<protein>
    <submittedName>
        <fullName evidence="7">Hemoglobin</fullName>
    </submittedName>
</protein>
<accession>A0A1I7N5C8</accession>
<comment type="cofactor">
    <cofactor evidence="1">
        <name>heme</name>
        <dbReference type="ChEBI" id="CHEBI:30413"/>
    </cofactor>
</comment>
<evidence type="ECO:0000256" key="6">
    <source>
        <dbReference type="ARBA" id="ARBA00034496"/>
    </source>
</evidence>
<dbReference type="STRING" id="51670.SAMN04488557_1349"/>
<evidence type="ECO:0000313" key="7">
    <source>
        <dbReference type="EMBL" id="SFV29850.1"/>
    </source>
</evidence>
<comment type="similarity">
    <text evidence="6">Belongs to the truncated hemoglobin family. Group II subfamily.</text>
</comment>
<dbReference type="PANTHER" id="PTHR47366">
    <property type="entry name" value="TWO-ON-TWO HEMOGLOBIN-3"/>
    <property type="match status" value="1"/>
</dbReference>
<keyword evidence="5" id="KW-0408">Iron</keyword>
<organism evidence="7 8">
    <name type="scientific">Hyphomicrobium facile</name>
    <dbReference type="NCBI Taxonomy" id="51670"/>
    <lineage>
        <taxon>Bacteria</taxon>
        <taxon>Pseudomonadati</taxon>
        <taxon>Pseudomonadota</taxon>
        <taxon>Alphaproteobacteria</taxon>
        <taxon>Hyphomicrobiales</taxon>
        <taxon>Hyphomicrobiaceae</taxon>
        <taxon>Hyphomicrobium</taxon>
    </lineage>
</organism>
<dbReference type="InterPro" id="IPR012292">
    <property type="entry name" value="Globin/Proto"/>
</dbReference>
<dbReference type="CDD" id="cd14773">
    <property type="entry name" value="TrHb2_PhHbO-like_O"/>
    <property type="match status" value="1"/>
</dbReference>